<accession>A0ABD2CQQ2</accession>
<reference evidence="2 3" key="1">
    <citation type="journal article" date="2024" name="Ann. Entomol. Soc. Am.">
        <title>Genomic analyses of the southern and eastern yellowjacket wasps (Hymenoptera: Vespidae) reveal evolutionary signatures of social life.</title>
        <authorList>
            <person name="Catto M.A."/>
            <person name="Caine P.B."/>
            <person name="Orr S.E."/>
            <person name="Hunt B.G."/>
            <person name="Goodisman M.A.D."/>
        </authorList>
    </citation>
    <scope>NUCLEOTIDE SEQUENCE [LARGE SCALE GENOMIC DNA]</scope>
    <source>
        <strain evidence="2">232</strain>
        <tissue evidence="2">Head and thorax</tissue>
    </source>
</reference>
<gene>
    <name evidence="2" type="ORF">V1477_004132</name>
</gene>
<feature type="compositionally biased region" description="Basic and acidic residues" evidence="1">
    <location>
        <begin position="72"/>
        <end position="81"/>
    </location>
</feature>
<dbReference type="Proteomes" id="UP001607303">
    <property type="component" value="Unassembled WGS sequence"/>
</dbReference>
<evidence type="ECO:0000313" key="2">
    <source>
        <dbReference type="EMBL" id="KAL2747440.1"/>
    </source>
</evidence>
<evidence type="ECO:0000256" key="1">
    <source>
        <dbReference type="SAM" id="MobiDB-lite"/>
    </source>
</evidence>
<evidence type="ECO:0000313" key="3">
    <source>
        <dbReference type="Proteomes" id="UP001607303"/>
    </source>
</evidence>
<feature type="compositionally biased region" description="Basic and acidic residues" evidence="1">
    <location>
        <begin position="131"/>
        <end position="144"/>
    </location>
</feature>
<proteinExistence type="predicted"/>
<organism evidence="2 3">
    <name type="scientific">Vespula maculifrons</name>
    <name type="common">Eastern yellow jacket</name>
    <name type="synonym">Wasp</name>
    <dbReference type="NCBI Taxonomy" id="7453"/>
    <lineage>
        <taxon>Eukaryota</taxon>
        <taxon>Metazoa</taxon>
        <taxon>Ecdysozoa</taxon>
        <taxon>Arthropoda</taxon>
        <taxon>Hexapoda</taxon>
        <taxon>Insecta</taxon>
        <taxon>Pterygota</taxon>
        <taxon>Neoptera</taxon>
        <taxon>Endopterygota</taxon>
        <taxon>Hymenoptera</taxon>
        <taxon>Apocrita</taxon>
        <taxon>Aculeata</taxon>
        <taxon>Vespoidea</taxon>
        <taxon>Vespidae</taxon>
        <taxon>Vespinae</taxon>
        <taxon>Vespula</taxon>
    </lineage>
</organism>
<dbReference type="AlphaFoldDB" id="A0ABD2CQQ2"/>
<name>A0ABD2CQQ2_VESMC</name>
<protein>
    <submittedName>
        <fullName evidence="2">Uncharacterized protein</fullName>
    </submittedName>
</protein>
<comment type="caution">
    <text evidence="2">The sequence shown here is derived from an EMBL/GenBank/DDBJ whole genome shotgun (WGS) entry which is preliminary data.</text>
</comment>
<dbReference type="EMBL" id="JAYRBN010000035">
    <property type="protein sequence ID" value="KAL2747440.1"/>
    <property type="molecule type" value="Genomic_DNA"/>
</dbReference>
<feature type="non-terminal residue" evidence="2">
    <location>
        <position position="1"/>
    </location>
</feature>
<feature type="compositionally biased region" description="Basic residues" evidence="1">
    <location>
        <begin position="108"/>
        <end position="127"/>
    </location>
</feature>
<keyword evidence="3" id="KW-1185">Reference proteome</keyword>
<feature type="region of interest" description="Disordered" evidence="1">
    <location>
        <begin position="56"/>
        <end position="144"/>
    </location>
</feature>
<sequence length="181" mass="20492">FLLSRMHQLYRSASKSPCLKPNLNIWKIAKRASNISNIINDSIVGRCVVGRRSELVNPRGKEGGGGGGGGKGGERRRDVGAYKRAACIRATRGRRREEEKEKEEEEKKKKKSKTKTKKKKKKKKIGKAVKSNKDRDDSLAESWPIEKERKSTYVCEKERIEEMPGFAAPTQVEMDAVWGYP</sequence>